<dbReference type="InterPro" id="IPR013087">
    <property type="entry name" value="Znf_C2H2_type"/>
</dbReference>
<sequence>MPFQCSDCGKRFSRLWLLESHHRVHTGEKPFSCPGCGKHFADRSNMRAHRRTHEAKHEL</sequence>
<comment type="caution">
    <text evidence="9">The sequence shown here is derived from an EMBL/GenBank/DDBJ whole genome shotgun (WGS) entry which is preliminary data.</text>
</comment>
<evidence type="ECO:0000256" key="6">
    <source>
        <dbReference type="ARBA" id="ARBA00023242"/>
    </source>
</evidence>
<evidence type="ECO:0000256" key="1">
    <source>
        <dbReference type="ARBA" id="ARBA00004123"/>
    </source>
</evidence>
<comment type="subcellular location">
    <subcellularLocation>
        <location evidence="1">Nucleus</location>
    </subcellularLocation>
</comment>
<dbReference type="PANTHER" id="PTHR24388">
    <property type="entry name" value="ZINC FINGER PROTEIN"/>
    <property type="match status" value="1"/>
</dbReference>
<keyword evidence="4 7" id="KW-0863">Zinc-finger</keyword>
<organism evidence="9 10">
    <name type="scientific">Protopolystoma xenopodis</name>
    <dbReference type="NCBI Taxonomy" id="117903"/>
    <lineage>
        <taxon>Eukaryota</taxon>
        <taxon>Metazoa</taxon>
        <taxon>Spiralia</taxon>
        <taxon>Lophotrochozoa</taxon>
        <taxon>Platyhelminthes</taxon>
        <taxon>Monogenea</taxon>
        <taxon>Polyopisthocotylea</taxon>
        <taxon>Polystomatidea</taxon>
        <taxon>Polystomatidae</taxon>
        <taxon>Protopolystoma</taxon>
    </lineage>
</organism>
<dbReference type="Proteomes" id="UP000784294">
    <property type="component" value="Unassembled WGS sequence"/>
</dbReference>
<dbReference type="FunFam" id="3.30.160.60:FF:001155">
    <property type="entry name" value="Zinc finger 30C"/>
    <property type="match status" value="1"/>
</dbReference>
<dbReference type="Pfam" id="PF00096">
    <property type="entry name" value="zf-C2H2"/>
    <property type="match status" value="2"/>
</dbReference>
<dbReference type="EMBL" id="CAAALY010262744">
    <property type="protein sequence ID" value="VEL39845.1"/>
    <property type="molecule type" value="Genomic_DNA"/>
</dbReference>
<dbReference type="GO" id="GO:0000981">
    <property type="term" value="F:DNA-binding transcription factor activity, RNA polymerase II-specific"/>
    <property type="evidence" value="ECO:0007669"/>
    <property type="project" value="TreeGrafter"/>
</dbReference>
<dbReference type="PANTHER" id="PTHR24388:SF54">
    <property type="entry name" value="PROTEIN ESCARGOT"/>
    <property type="match status" value="1"/>
</dbReference>
<dbReference type="FunFam" id="3.30.160.60:FF:000478">
    <property type="entry name" value="Zinc finger protein 133"/>
    <property type="match status" value="1"/>
</dbReference>
<dbReference type="SMART" id="SM00355">
    <property type="entry name" value="ZnF_C2H2"/>
    <property type="match status" value="2"/>
</dbReference>
<keyword evidence="6" id="KW-0539">Nucleus</keyword>
<accession>A0A448XLX6</accession>
<protein>
    <recommendedName>
        <fullName evidence="8">C2H2-type domain-containing protein</fullName>
    </recommendedName>
</protein>
<dbReference type="InterPro" id="IPR050527">
    <property type="entry name" value="Snail/Krueppel_Znf"/>
</dbReference>
<evidence type="ECO:0000256" key="5">
    <source>
        <dbReference type="ARBA" id="ARBA00022833"/>
    </source>
</evidence>
<feature type="domain" description="C2H2-type" evidence="8">
    <location>
        <begin position="3"/>
        <end position="30"/>
    </location>
</feature>
<proteinExistence type="predicted"/>
<dbReference type="PROSITE" id="PS00028">
    <property type="entry name" value="ZINC_FINGER_C2H2_1"/>
    <property type="match status" value="2"/>
</dbReference>
<dbReference type="GO" id="GO:0008270">
    <property type="term" value="F:zinc ion binding"/>
    <property type="evidence" value="ECO:0007669"/>
    <property type="project" value="UniProtKB-KW"/>
</dbReference>
<evidence type="ECO:0000313" key="10">
    <source>
        <dbReference type="Proteomes" id="UP000784294"/>
    </source>
</evidence>
<dbReference type="GO" id="GO:0005634">
    <property type="term" value="C:nucleus"/>
    <property type="evidence" value="ECO:0007669"/>
    <property type="project" value="UniProtKB-SubCell"/>
</dbReference>
<dbReference type="PROSITE" id="PS50157">
    <property type="entry name" value="ZINC_FINGER_C2H2_2"/>
    <property type="match status" value="2"/>
</dbReference>
<evidence type="ECO:0000313" key="9">
    <source>
        <dbReference type="EMBL" id="VEL39845.1"/>
    </source>
</evidence>
<evidence type="ECO:0000256" key="2">
    <source>
        <dbReference type="ARBA" id="ARBA00022723"/>
    </source>
</evidence>
<keyword evidence="3" id="KW-0677">Repeat</keyword>
<dbReference type="OrthoDB" id="6253787at2759"/>
<dbReference type="AlphaFoldDB" id="A0A448XLX6"/>
<reference evidence="9" key="1">
    <citation type="submission" date="2018-11" db="EMBL/GenBank/DDBJ databases">
        <authorList>
            <consortium name="Pathogen Informatics"/>
        </authorList>
    </citation>
    <scope>NUCLEOTIDE SEQUENCE</scope>
</reference>
<gene>
    <name evidence="9" type="ORF">PXEA_LOCUS33285</name>
</gene>
<evidence type="ECO:0000256" key="4">
    <source>
        <dbReference type="ARBA" id="ARBA00022771"/>
    </source>
</evidence>
<dbReference type="Gene3D" id="3.30.160.60">
    <property type="entry name" value="Classic Zinc Finger"/>
    <property type="match status" value="2"/>
</dbReference>
<name>A0A448XLX6_9PLAT</name>
<dbReference type="SUPFAM" id="SSF57667">
    <property type="entry name" value="beta-beta-alpha zinc fingers"/>
    <property type="match status" value="1"/>
</dbReference>
<feature type="domain" description="C2H2-type" evidence="8">
    <location>
        <begin position="31"/>
        <end position="58"/>
    </location>
</feature>
<keyword evidence="10" id="KW-1185">Reference proteome</keyword>
<evidence type="ECO:0000256" key="3">
    <source>
        <dbReference type="ARBA" id="ARBA00022737"/>
    </source>
</evidence>
<dbReference type="GO" id="GO:0000978">
    <property type="term" value="F:RNA polymerase II cis-regulatory region sequence-specific DNA binding"/>
    <property type="evidence" value="ECO:0007669"/>
    <property type="project" value="TreeGrafter"/>
</dbReference>
<evidence type="ECO:0000259" key="8">
    <source>
        <dbReference type="PROSITE" id="PS50157"/>
    </source>
</evidence>
<keyword evidence="5" id="KW-0862">Zinc</keyword>
<dbReference type="InterPro" id="IPR036236">
    <property type="entry name" value="Znf_C2H2_sf"/>
</dbReference>
<evidence type="ECO:0000256" key="7">
    <source>
        <dbReference type="PROSITE-ProRule" id="PRU00042"/>
    </source>
</evidence>
<keyword evidence="2" id="KW-0479">Metal-binding</keyword>